<dbReference type="InterPro" id="IPR036250">
    <property type="entry name" value="AcylCo_DH-like_C"/>
</dbReference>
<dbReference type="SUPFAM" id="SSF47203">
    <property type="entry name" value="Acyl-CoA dehydrogenase C-terminal domain-like"/>
    <property type="match status" value="1"/>
</dbReference>
<keyword evidence="2" id="KW-0456">Lyase</keyword>
<evidence type="ECO:0000313" key="2">
    <source>
        <dbReference type="EMBL" id="MPL98731.1"/>
    </source>
</evidence>
<proteinExistence type="predicted"/>
<protein>
    <submittedName>
        <fullName evidence="2">4-hydroxybutyryl-CoA dehydratase/vinylacetyl-CoA-Delta-isomerase</fullName>
        <ecNumber evidence="2">4.2.1.120</ecNumber>
    </submittedName>
</protein>
<dbReference type="GO" id="GO:0016853">
    <property type="term" value="F:isomerase activity"/>
    <property type="evidence" value="ECO:0007669"/>
    <property type="project" value="UniProtKB-KW"/>
</dbReference>
<dbReference type="PANTHER" id="PTHR36117:SF3">
    <property type="entry name" value="4-HYDROXYPHENYLACETATE 3-MONOOXYGENASE-RELATED"/>
    <property type="match status" value="1"/>
</dbReference>
<reference evidence="2" key="1">
    <citation type="submission" date="2019-08" db="EMBL/GenBank/DDBJ databases">
        <authorList>
            <person name="Kucharzyk K."/>
            <person name="Murdoch R.W."/>
            <person name="Higgins S."/>
            <person name="Loffler F."/>
        </authorList>
    </citation>
    <scope>NUCLEOTIDE SEQUENCE</scope>
</reference>
<comment type="caution">
    <text evidence="2">The sequence shown here is derived from an EMBL/GenBank/DDBJ whole genome shotgun (WGS) entry which is preliminary data.</text>
</comment>
<dbReference type="Pfam" id="PF03241">
    <property type="entry name" value="HpaB"/>
    <property type="match status" value="1"/>
</dbReference>
<dbReference type="PANTHER" id="PTHR36117">
    <property type="entry name" value="4-HYDROXYPHENYLACETATE 3-MONOOXYGENASE-RELATED"/>
    <property type="match status" value="1"/>
</dbReference>
<gene>
    <name evidence="2" type="primary">abfD_3</name>
    <name evidence="2" type="ORF">SDC9_44938</name>
</gene>
<keyword evidence="2" id="KW-0413">Isomerase</keyword>
<dbReference type="GO" id="GO:0016627">
    <property type="term" value="F:oxidoreductase activity, acting on the CH-CH group of donors"/>
    <property type="evidence" value="ECO:0007669"/>
    <property type="project" value="InterPro"/>
</dbReference>
<accession>A0A644W4U6</accession>
<evidence type="ECO:0000259" key="1">
    <source>
        <dbReference type="Pfam" id="PF03241"/>
    </source>
</evidence>
<dbReference type="InterPro" id="IPR024719">
    <property type="entry name" value="HpaB/PvcC/4-BUDH_C"/>
</dbReference>
<sequence>MALTFALYHRHSYTGCKPGIGDVIMGTTALMADYNNIRKESHVKEKLVDLISVAELVYAAGIAAAVKSKKAASGTQVPDVTYANVGRRHAGHNIYHEYNILCDIAGGLPATLPQPKDYNNPEVSDYIKKYITRREGVSSEDMYKAYLFCSDILTGELFQVLLVAGVHGGGSPIMEDIAIMGTYDLKSKKKLAEHLAGIKSE</sequence>
<dbReference type="EMBL" id="VSSQ01000626">
    <property type="protein sequence ID" value="MPL98731.1"/>
    <property type="molecule type" value="Genomic_DNA"/>
</dbReference>
<dbReference type="Gene3D" id="1.20.140.10">
    <property type="entry name" value="Butyryl-CoA Dehydrogenase, subunit A, domain 3"/>
    <property type="match status" value="1"/>
</dbReference>
<name>A0A644W4U6_9ZZZZ</name>
<dbReference type="AlphaFoldDB" id="A0A644W4U6"/>
<dbReference type="InterPro" id="IPR004925">
    <property type="entry name" value="HpaB/PvcC/4-BUDH"/>
</dbReference>
<organism evidence="2">
    <name type="scientific">bioreactor metagenome</name>
    <dbReference type="NCBI Taxonomy" id="1076179"/>
    <lineage>
        <taxon>unclassified sequences</taxon>
        <taxon>metagenomes</taxon>
        <taxon>ecological metagenomes</taxon>
    </lineage>
</organism>
<feature type="domain" description="HpaB/PvcC/4-BUDH C-terminal" evidence="1">
    <location>
        <begin position="3"/>
        <end position="197"/>
    </location>
</feature>
<dbReference type="EC" id="4.2.1.120" evidence="2"/>
<dbReference type="GO" id="GO:0043721">
    <property type="term" value="F:4-hydroxybutanoyl-CoA dehydratase activity"/>
    <property type="evidence" value="ECO:0007669"/>
    <property type="project" value="UniProtKB-EC"/>
</dbReference>